<organism evidence="1">
    <name type="scientific">Histophilus somni (strain 129Pt)</name>
    <name type="common">Haemophilus somnus</name>
    <dbReference type="NCBI Taxonomy" id="205914"/>
    <lineage>
        <taxon>Bacteria</taxon>
        <taxon>Pseudomonadati</taxon>
        <taxon>Pseudomonadota</taxon>
        <taxon>Gammaproteobacteria</taxon>
        <taxon>Pasteurellales</taxon>
        <taxon>Pasteurellaceae</taxon>
        <taxon>Histophilus</taxon>
    </lineage>
</organism>
<dbReference type="EMBL" id="CP000436">
    <property type="protein sequence ID" value="ABI24502.1"/>
    <property type="molecule type" value="Genomic_DNA"/>
</dbReference>
<dbReference type="HOGENOM" id="CLU_2916102_0_0_6"/>
<reference evidence="1" key="1">
    <citation type="submission" date="2006-08" db="EMBL/GenBank/DDBJ databases">
        <title>Complete genome sequence of Haemophilus somnus 129PT.</title>
        <authorList>
            <person name="Copeland A."/>
            <person name="Lucas S."/>
            <person name="Lapidus A."/>
            <person name="Barry K."/>
            <person name="Glavina del Rio T."/>
            <person name="Hammon N."/>
            <person name="Dalin E."/>
            <person name="Tice H."/>
            <person name="Pitluck S."/>
            <person name="Brettin T.S."/>
            <person name="Bruce D."/>
            <person name="Challacombe J.F."/>
            <person name="Chertkov O."/>
            <person name="Detter J.C."/>
            <person name="Gilna P."/>
            <person name="Han S."/>
            <person name="Misra M."/>
            <person name="Tapia R."/>
            <person name="Thayer N.N."/>
            <person name="Xie G."/>
            <person name="Inzana T.J."/>
            <person name="Duncan A.J."/>
            <person name="Siddaramppa S."/>
            <person name="Richardson P."/>
        </authorList>
    </citation>
    <scope>NUCLEOTIDE SEQUENCE</scope>
    <source>
        <strain evidence="1">129PT</strain>
    </source>
</reference>
<evidence type="ECO:0000313" key="1">
    <source>
        <dbReference type="EMBL" id="ABI24502.1"/>
    </source>
</evidence>
<name>Q0I1S0_HISS1</name>
<dbReference type="eggNOG" id="COG0675">
    <property type="taxonomic scope" value="Bacteria"/>
</dbReference>
<gene>
    <name evidence="1" type="ordered locus">HS_0224</name>
</gene>
<protein>
    <submittedName>
        <fullName evidence="1">Hemophilus-specific protein, possible transposase</fullName>
    </submittedName>
</protein>
<dbReference type="AlphaFoldDB" id="Q0I1S0"/>
<dbReference type="KEGG" id="hso:HS_0224"/>
<proteinExistence type="predicted"/>
<sequence>MNTILVFYACSCFVFNRVLAWQNEQYGQDSHYKFSCTKITNLLSQWKKELINVILKYFNNH</sequence>
<accession>Q0I1S0</accession>